<evidence type="ECO:0000313" key="2">
    <source>
        <dbReference type="EMBL" id="AJD77122.1"/>
    </source>
</evidence>
<feature type="transmembrane region" description="Helical" evidence="1">
    <location>
        <begin position="6"/>
        <end position="24"/>
    </location>
</feature>
<reference evidence="2" key="1">
    <citation type="submission" date="2014-01" db="EMBL/GenBank/DDBJ databases">
        <title>NDM-1-encoding plasmids from carbapenem resistant Klebsiella pneumoniae in Taiwan.</title>
        <authorList>
            <person name="Chen Y.-T."/>
            <person name="Lin A.-C."/>
            <person name="Siu K."/>
        </authorList>
    </citation>
    <scope>NUCLEOTIDE SEQUENCE</scope>
    <source>
        <strain evidence="2">7433</strain>
        <plasmid evidence="2">pTR2</plasmid>
    </source>
</reference>
<protein>
    <submittedName>
        <fullName evidence="2">Uncharacterized protein</fullName>
    </submittedName>
</protein>
<keyword evidence="2" id="KW-0614">Plasmid</keyword>
<dbReference type="EMBL" id="KJ187752">
    <property type="protein sequence ID" value="AJD77122.1"/>
    <property type="molecule type" value="Genomic_DNA"/>
</dbReference>
<accession>A0A0B4ZQW0</accession>
<keyword evidence="1" id="KW-1133">Transmembrane helix</keyword>
<keyword evidence="1" id="KW-0812">Transmembrane</keyword>
<evidence type="ECO:0000256" key="1">
    <source>
        <dbReference type="SAM" id="Phobius"/>
    </source>
</evidence>
<proteinExistence type="predicted"/>
<name>A0A0B4ZQW0_KLEPN</name>
<sequence length="46" mass="5360">MIGSAPLLYWVFILFDFLATLGLLSNRVQRVNLHSIKIRQCRLTQN</sequence>
<dbReference type="AlphaFoldDB" id="A0A0B4ZQW0"/>
<organism evidence="2">
    <name type="scientific">Klebsiella pneumoniae</name>
    <dbReference type="NCBI Taxonomy" id="573"/>
    <lineage>
        <taxon>Bacteria</taxon>
        <taxon>Pseudomonadati</taxon>
        <taxon>Pseudomonadota</taxon>
        <taxon>Gammaproteobacteria</taxon>
        <taxon>Enterobacterales</taxon>
        <taxon>Enterobacteriaceae</taxon>
        <taxon>Klebsiella/Raoultella group</taxon>
        <taxon>Klebsiella</taxon>
        <taxon>Klebsiella pneumoniae complex</taxon>
    </lineage>
</organism>
<geneLocation type="plasmid" evidence="2">
    <name>pTR2</name>
</geneLocation>
<keyword evidence="1" id="KW-0472">Membrane</keyword>